<evidence type="ECO:0000256" key="10">
    <source>
        <dbReference type="ARBA" id="ARBA00023136"/>
    </source>
</evidence>
<gene>
    <name evidence="14" type="ORF">MMA15_15235</name>
</gene>
<feature type="region of interest" description="Disordered" evidence="11">
    <location>
        <begin position="565"/>
        <end position="603"/>
    </location>
</feature>
<dbReference type="EMBL" id="JAKWJU010000002">
    <property type="protein sequence ID" value="MCH6161695.1"/>
    <property type="molecule type" value="Genomic_DNA"/>
</dbReference>
<evidence type="ECO:0000256" key="8">
    <source>
        <dbReference type="ARBA" id="ARBA00022989"/>
    </source>
</evidence>
<dbReference type="PROSITE" id="PS50109">
    <property type="entry name" value="HIS_KIN"/>
    <property type="match status" value="1"/>
</dbReference>
<dbReference type="CDD" id="cd00082">
    <property type="entry name" value="HisKA"/>
    <property type="match status" value="1"/>
</dbReference>
<dbReference type="GO" id="GO:0016301">
    <property type="term" value="F:kinase activity"/>
    <property type="evidence" value="ECO:0007669"/>
    <property type="project" value="UniProtKB-KW"/>
</dbReference>
<keyword evidence="6 12" id="KW-0812">Transmembrane</keyword>
<keyword evidence="4" id="KW-0597">Phosphoprotein</keyword>
<evidence type="ECO:0000256" key="3">
    <source>
        <dbReference type="ARBA" id="ARBA00012438"/>
    </source>
</evidence>
<evidence type="ECO:0000256" key="1">
    <source>
        <dbReference type="ARBA" id="ARBA00000085"/>
    </source>
</evidence>
<evidence type="ECO:0000313" key="14">
    <source>
        <dbReference type="EMBL" id="MCH6161695.1"/>
    </source>
</evidence>
<keyword evidence="8 12" id="KW-1133">Transmembrane helix</keyword>
<keyword evidence="10 12" id="KW-0472">Membrane</keyword>
<dbReference type="Gene3D" id="1.10.287.130">
    <property type="match status" value="1"/>
</dbReference>
<feature type="compositionally biased region" description="Low complexity" evidence="11">
    <location>
        <begin position="565"/>
        <end position="583"/>
    </location>
</feature>
<dbReference type="PANTHER" id="PTHR45436:SF5">
    <property type="entry name" value="SENSOR HISTIDINE KINASE TRCS"/>
    <property type="match status" value="1"/>
</dbReference>
<feature type="transmembrane region" description="Helical" evidence="12">
    <location>
        <begin position="173"/>
        <end position="192"/>
    </location>
</feature>
<comment type="caution">
    <text evidence="14">The sequence shown here is derived from an EMBL/GenBank/DDBJ whole genome shotgun (WGS) entry which is preliminary data.</text>
</comment>
<evidence type="ECO:0000256" key="12">
    <source>
        <dbReference type="SAM" id="Phobius"/>
    </source>
</evidence>
<dbReference type="SMART" id="SM00387">
    <property type="entry name" value="HATPase_c"/>
    <property type="match status" value="1"/>
</dbReference>
<feature type="region of interest" description="Disordered" evidence="11">
    <location>
        <begin position="203"/>
        <end position="248"/>
    </location>
</feature>
<dbReference type="SMART" id="SM00388">
    <property type="entry name" value="HisKA"/>
    <property type="match status" value="1"/>
</dbReference>
<keyword evidence="9" id="KW-0902">Two-component regulatory system</keyword>
<organism evidence="14 15">
    <name type="scientific">Streptomyces marispadix</name>
    <dbReference type="NCBI Taxonomy" id="2922868"/>
    <lineage>
        <taxon>Bacteria</taxon>
        <taxon>Bacillati</taxon>
        <taxon>Actinomycetota</taxon>
        <taxon>Actinomycetes</taxon>
        <taxon>Kitasatosporales</taxon>
        <taxon>Streptomycetaceae</taxon>
        <taxon>Streptomyces</taxon>
    </lineage>
</organism>
<feature type="compositionally biased region" description="Basic and acidic residues" evidence="11">
    <location>
        <begin position="412"/>
        <end position="430"/>
    </location>
</feature>
<evidence type="ECO:0000256" key="9">
    <source>
        <dbReference type="ARBA" id="ARBA00023012"/>
    </source>
</evidence>
<dbReference type="RefSeq" id="WP_241063208.1">
    <property type="nucleotide sequence ID" value="NZ_JAKWJU010000002.1"/>
</dbReference>
<comment type="catalytic activity">
    <reaction evidence="1">
        <text>ATP + protein L-histidine = ADP + protein N-phospho-L-histidine.</text>
        <dbReference type="EC" id="2.7.13.3"/>
    </reaction>
</comment>
<keyword evidence="15" id="KW-1185">Reference proteome</keyword>
<evidence type="ECO:0000256" key="5">
    <source>
        <dbReference type="ARBA" id="ARBA00022679"/>
    </source>
</evidence>
<dbReference type="EC" id="2.7.13.3" evidence="3"/>
<dbReference type="InterPro" id="IPR003594">
    <property type="entry name" value="HATPase_dom"/>
</dbReference>
<evidence type="ECO:0000256" key="7">
    <source>
        <dbReference type="ARBA" id="ARBA00022777"/>
    </source>
</evidence>
<evidence type="ECO:0000256" key="2">
    <source>
        <dbReference type="ARBA" id="ARBA00004236"/>
    </source>
</evidence>
<evidence type="ECO:0000256" key="6">
    <source>
        <dbReference type="ARBA" id="ARBA00022692"/>
    </source>
</evidence>
<dbReference type="PANTHER" id="PTHR45436">
    <property type="entry name" value="SENSOR HISTIDINE KINASE YKOH"/>
    <property type="match status" value="1"/>
</dbReference>
<dbReference type="SUPFAM" id="SSF55874">
    <property type="entry name" value="ATPase domain of HSP90 chaperone/DNA topoisomerase II/histidine kinase"/>
    <property type="match status" value="1"/>
</dbReference>
<reference evidence="14" key="2">
    <citation type="journal article" date="2023" name="Int. J. Syst. Evol. Microbiol.">
        <title>Streptomyces marispadix sp. nov., isolated from marine beach sediment of the Northern Coast of Portugal.</title>
        <authorList>
            <person name="dos Santos J.D.N."/>
            <person name="Vitorino I.R."/>
            <person name="Kallscheuer N."/>
            <person name="Srivastava A."/>
            <person name="Krautwurst S."/>
            <person name="Marz M."/>
            <person name="Jogler C."/>
            <person name="Lobo Da Cunha A."/>
            <person name="Catita J."/>
            <person name="Goncalves H."/>
            <person name="Gonzalez I."/>
            <person name="Reyes F."/>
            <person name="Lage O.M."/>
        </authorList>
    </citation>
    <scope>NUCLEOTIDE SEQUENCE</scope>
    <source>
        <strain evidence="14">M600PL45_2</strain>
    </source>
</reference>
<evidence type="ECO:0000256" key="11">
    <source>
        <dbReference type="SAM" id="MobiDB-lite"/>
    </source>
</evidence>
<protein>
    <recommendedName>
        <fullName evidence="3">histidine kinase</fullName>
        <ecNumber evidence="3">2.7.13.3</ecNumber>
    </recommendedName>
</protein>
<accession>A0ABS9SZJ2</accession>
<dbReference type="InterPro" id="IPR003661">
    <property type="entry name" value="HisK_dim/P_dom"/>
</dbReference>
<evidence type="ECO:0000313" key="15">
    <source>
        <dbReference type="Proteomes" id="UP001166784"/>
    </source>
</evidence>
<keyword evidence="7 14" id="KW-0418">Kinase</keyword>
<dbReference type="InterPro" id="IPR004358">
    <property type="entry name" value="Sig_transdc_His_kin-like_C"/>
</dbReference>
<sequence length="603" mass="63530">MKLSTRIALAVGLTVPLLVLAAGWLLFALVAKDVHAEQDAHLRERAAVVKKDARRLLRVTASDRPRAEQVRERRLYAAALDVGIRVVGPYGTFSGGPQPDARTTLPESAPRPVTVRERGKGAPEGMPRKRRVDSWRVLSVPVHGKQPGVEGTLWLFAPDTTGRAQLAFVRRRVTVVALVAAPVSALLAWAAASRASLPLRRLQQRTSGLDPRSGTATATSTASRSDGGTETGGGAAQATSRFEHTPTRITEVDDLAETLRTVLARYDEQAARTAQALATARSFSSAAAHELRTPLMSMQTNLEILSAHPELAGEDRDEVLEDLRREHSRLLGLLVMLRELGQGDLVEADAFGPLDLGEIAEAAVADARRRDRSAAVRLTAAEPGLTVHGWEPGLRSMLDNLIGNALAHGRGRAHDGHGRDAHGRDAHGRDGPGGGGLGHAQVAGGGGPLAPVEVAVRPYASPAGPVAVLTVDDDGPGIPEEQRAAVFQRFKRGPDSSGSGLGLTLVAQQAALHRATVEIRDRPDGLPGTRVEVRVPLAPPEETVPDPGLPAQRDWLIGTAPGAGAGDMAPMAPAPARATAPIPRDARTSTTVPGSQGIHKEGL</sequence>
<dbReference type="InterPro" id="IPR036890">
    <property type="entry name" value="HATPase_C_sf"/>
</dbReference>
<dbReference type="Proteomes" id="UP001166784">
    <property type="component" value="Unassembled WGS sequence"/>
</dbReference>
<evidence type="ECO:0000256" key="4">
    <source>
        <dbReference type="ARBA" id="ARBA00022553"/>
    </source>
</evidence>
<dbReference type="InterPro" id="IPR036097">
    <property type="entry name" value="HisK_dim/P_sf"/>
</dbReference>
<reference evidence="14" key="1">
    <citation type="submission" date="2022-03" db="EMBL/GenBank/DDBJ databases">
        <authorList>
            <person name="Santos J.D.N."/>
            <person name="Kallscheuer N."/>
            <person name="Jogler C."/>
            <person name="Lage O.M."/>
        </authorList>
    </citation>
    <scope>NUCLEOTIDE SEQUENCE</scope>
    <source>
        <strain evidence="14">M600PL45_2</strain>
    </source>
</reference>
<evidence type="ECO:0000259" key="13">
    <source>
        <dbReference type="PROSITE" id="PS50109"/>
    </source>
</evidence>
<feature type="region of interest" description="Disordered" evidence="11">
    <location>
        <begin position="93"/>
        <end position="130"/>
    </location>
</feature>
<feature type="region of interest" description="Disordered" evidence="11">
    <location>
        <begin position="409"/>
        <end position="445"/>
    </location>
</feature>
<dbReference type="CDD" id="cd00075">
    <property type="entry name" value="HATPase"/>
    <property type="match status" value="1"/>
</dbReference>
<dbReference type="Pfam" id="PF00512">
    <property type="entry name" value="HisKA"/>
    <property type="match status" value="1"/>
</dbReference>
<comment type="subcellular location">
    <subcellularLocation>
        <location evidence="2">Cell membrane</location>
    </subcellularLocation>
</comment>
<feature type="compositionally biased region" description="Low complexity" evidence="11">
    <location>
        <begin position="212"/>
        <end position="228"/>
    </location>
</feature>
<dbReference type="InterPro" id="IPR050428">
    <property type="entry name" value="TCS_sensor_his_kinase"/>
</dbReference>
<proteinExistence type="predicted"/>
<name>A0ABS9SZJ2_9ACTN</name>
<feature type="compositionally biased region" description="Gly residues" evidence="11">
    <location>
        <begin position="431"/>
        <end position="445"/>
    </location>
</feature>
<dbReference type="Pfam" id="PF02518">
    <property type="entry name" value="HATPase_c"/>
    <property type="match status" value="1"/>
</dbReference>
<dbReference type="SUPFAM" id="SSF47384">
    <property type="entry name" value="Homodimeric domain of signal transducing histidine kinase"/>
    <property type="match status" value="1"/>
</dbReference>
<dbReference type="Gene3D" id="3.30.565.10">
    <property type="entry name" value="Histidine kinase-like ATPase, C-terminal domain"/>
    <property type="match status" value="1"/>
</dbReference>
<dbReference type="PRINTS" id="PR00344">
    <property type="entry name" value="BCTRLSENSOR"/>
</dbReference>
<dbReference type="InterPro" id="IPR005467">
    <property type="entry name" value="His_kinase_dom"/>
</dbReference>
<keyword evidence="5" id="KW-0808">Transferase</keyword>
<feature type="domain" description="Histidine kinase" evidence="13">
    <location>
        <begin position="286"/>
        <end position="539"/>
    </location>
</feature>